<evidence type="ECO:0000313" key="2">
    <source>
        <dbReference type="EMBL" id="SNR82558.1"/>
    </source>
</evidence>
<dbReference type="Proteomes" id="UP000198348">
    <property type="component" value="Unassembled WGS sequence"/>
</dbReference>
<keyword evidence="3" id="KW-1185">Reference proteome</keyword>
<gene>
    <name evidence="2" type="ORF">SAMN06265360_12161</name>
</gene>
<evidence type="ECO:0000256" key="1">
    <source>
        <dbReference type="SAM" id="MobiDB-lite"/>
    </source>
</evidence>
<name>A0A238ZHR3_9PSEU</name>
<feature type="region of interest" description="Disordered" evidence="1">
    <location>
        <begin position="1"/>
        <end position="33"/>
    </location>
</feature>
<evidence type="ECO:0000313" key="3">
    <source>
        <dbReference type="Proteomes" id="UP000198348"/>
    </source>
</evidence>
<accession>A0A238ZHR3</accession>
<sequence>MDERSMTSAAMYARLSSARQKKDETTSLPPPNC</sequence>
<dbReference type="AlphaFoldDB" id="A0A238ZHR3"/>
<dbReference type="EMBL" id="FZNW01000021">
    <property type="protein sequence ID" value="SNR82558.1"/>
    <property type="molecule type" value="Genomic_DNA"/>
</dbReference>
<reference evidence="3" key="1">
    <citation type="submission" date="2017-06" db="EMBL/GenBank/DDBJ databases">
        <authorList>
            <person name="Varghese N."/>
            <person name="Submissions S."/>
        </authorList>
    </citation>
    <scope>NUCLEOTIDE SEQUENCE [LARGE SCALE GENOMIC DNA]</scope>
    <source>
        <strain evidence="3">DSM 45207</strain>
    </source>
</reference>
<organism evidence="2 3">
    <name type="scientific">Haloechinothrix alba</name>
    <dbReference type="NCBI Taxonomy" id="664784"/>
    <lineage>
        <taxon>Bacteria</taxon>
        <taxon>Bacillati</taxon>
        <taxon>Actinomycetota</taxon>
        <taxon>Actinomycetes</taxon>
        <taxon>Pseudonocardiales</taxon>
        <taxon>Pseudonocardiaceae</taxon>
        <taxon>Haloechinothrix</taxon>
    </lineage>
</organism>
<protein>
    <submittedName>
        <fullName evidence="2">Uncharacterized protein</fullName>
    </submittedName>
</protein>
<proteinExistence type="predicted"/>